<dbReference type="AlphaFoldDB" id="A0AAN8EBM0"/>
<accession>A0AAN8EBM0</accession>
<reference evidence="1 2" key="1">
    <citation type="submission" date="2022-12" db="EMBL/GenBank/DDBJ databases">
        <title>Genomic features and morphological characterization of a novel Knufia sp. strain isolated from spacecraft assembly facility.</title>
        <authorList>
            <person name="Teixeira M."/>
            <person name="Chander A.M."/>
            <person name="Stajich J.E."/>
            <person name="Venkateswaran K."/>
        </authorList>
    </citation>
    <scope>NUCLEOTIDE SEQUENCE [LARGE SCALE GENOMIC DNA]</scope>
    <source>
        <strain evidence="1 2">FJI-L2-BK-P2</strain>
    </source>
</reference>
<evidence type="ECO:0000313" key="1">
    <source>
        <dbReference type="EMBL" id="KAK5951569.1"/>
    </source>
</evidence>
<proteinExistence type="predicted"/>
<keyword evidence="2" id="KW-1185">Reference proteome</keyword>
<dbReference type="EMBL" id="JAKLMC020000019">
    <property type="protein sequence ID" value="KAK5951569.1"/>
    <property type="molecule type" value="Genomic_DNA"/>
</dbReference>
<dbReference type="Proteomes" id="UP001316803">
    <property type="component" value="Unassembled WGS sequence"/>
</dbReference>
<sequence>MTSVVMADPEIKLCDQKDLAGTCVTNKIVLDECHQVSAGFARSTQGSSLVLLGMEDASITCTLYELLEYRVKDRGCQLEAKSLPVPAGSAPLNFEPDNKWNDYKCIAATK</sequence>
<name>A0AAN8EBM0_9EURO</name>
<protein>
    <submittedName>
        <fullName evidence="1">Uncharacterized protein</fullName>
    </submittedName>
</protein>
<comment type="caution">
    <text evidence="1">The sequence shown here is derived from an EMBL/GenBank/DDBJ whole genome shotgun (WGS) entry which is preliminary data.</text>
</comment>
<gene>
    <name evidence="1" type="ORF">OHC33_007247</name>
</gene>
<organism evidence="1 2">
    <name type="scientific">Knufia fluminis</name>
    <dbReference type="NCBI Taxonomy" id="191047"/>
    <lineage>
        <taxon>Eukaryota</taxon>
        <taxon>Fungi</taxon>
        <taxon>Dikarya</taxon>
        <taxon>Ascomycota</taxon>
        <taxon>Pezizomycotina</taxon>
        <taxon>Eurotiomycetes</taxon>
        <taxon>Chaetothyriomycetidae</taxon>
        <taxon>Chaetothyriales</taxon>
        <taxon>Trichomeriaceae</taxon>
        <taxon>Knufia</taxon>
    </lineage>
</organism>
<evidence type="ECO:0000313" key="2">
    <source>
        <dbReference type="Proteomes" id="UP001316803"/>
    </source>
</evidence>